<dbReference type="GO" id="GO:0046496">
    <property type="term" value="P:nicotinamide nucleotide metabolic process"/>
    <property type="evidence" value="ECO:0007669"/>
    <property type="project" value="UniProtKB-UniRule"/>
</dbReference>
<dbReference type="KEGG" id="hazt:108681880"/>
<feature type="binding site" evidence="7">
    <location>
        <begin position="238"/>
        <end position="242"/>
    </location>
    <ligand>
        <name>ATP</name>
        <dbReference type="ChEBI" id="CHEBI:30616"/>
    </ligand>
</feature>
<proteinExistence type="inferred from homology"/>
<evidence type="ECO:0000256" key="5">
    <source>
        <dbReference type="ARBA" id="ARBA00023239"/>
    </source>
</evidence>
<feature type="binding site" evidence="7">
    <location>
        <begin position="198"/>
        <end position="204"/>
    </location>
    <ligand>
        <name>(6S)-NADPHX</name>
        <dbReference type="ChEBI" id="CHEBI:64076"/>
    </ligand>
</feature>
<feature type="binding site" evidence="7">
    <location>
        <position position="267"/>
    </location>
    <ligand>
        <name>(6S)-NADPHX</name>
        <dbReference type="ChEBI" id="CHEBI:64076"/>
    </ligand>
</feature>
<protein>
    <recommendedName>
        <fullName evidence="7">ATP-dependent (S)-NAD(P)H-hydrate dehydratase</fullName>
        <ecNumber evidence="7">4.2.1.93</ecNumber>
    </recommendedName>
    <alternativeName>
        <fullName evidence="7">ATP-dependent NAD(P)HX dehydratase</fullName>
    </alternativeName>
</protein>
<gene>
    <name evidence="10" type="primary">LOC108681880</name>
</gene>
<dbReference type="GO" id="GO:0047453">
    <property type="term" value="F:ATP-dependent NAD(P)H-hydrate dehydratase activity"/>
    <property type="evidence" value="ECO:0007669"/>
    <property type="project" value="UniProtKB-UniRule"/>
</dbReference>
<keyword evidence="5 7" id="KW-0456">Lyase</keyword>
<dbReference type="GeneID" id="108681880"/>
<evidence type="ECO:0000256" key="6">
    <source>
        <dbReference type="ARBA" id="ARBA00047472"/>
    </source>
</evidence>
<dbReference type="RefSeq" id="XP_018026443.1">
    <property type="nucleotide sequence ID" value="XM_018170954.2"/>
</dbReference>
<comment type="similarity">
    <text evidence="7">Belongs to the NnrD/CARKD family.</text>
</comment>
<name>A0A8B7PJV2_HYAAZ</name>
<dbReference type="NCBIfam" id="TIGR00196">
    <property type="entry name" value="yjeF_cterm"/>
    <property type="match status" value="1"/>
</dbReference>
<evidence type="ECO:0000256" key="1">
    <source>
        <dbReference type="ARBA" id="ARBA00022741"/>
    </source>
</evidence>
<keyword evidence="3" id="KW-0521">NADP</keyword>
<keyword evidence="2 7" id="KW-0067">ATP-binding</keyword>
<evidence type="ECO:0000313" key="10">
    <source>
        <dbReference type="RefSeq" id="XP_018026443.1"/>
    </source>
</evidence>
<dbReference type="OrthoDB" id="8110916at2759"/>
<comment type="function">
    <text evidence="7">Catalyzes the dehydration of the S-form of NAD(P)HX at the expense of ATP, which is converted to ADP. Together with NAD(P)HX epimerase, which catalyzes the epimerization of the S- and R-forms, the enzyme allows the repair of both epimers of NAD(P)HX, a damaged form of NAD(P)H that is a result of enzymatic or heat-dependent hydration.</text>
</comment>
<dbReference type="GO" id="GO:0110051">
    <property type="term" value="P:metabolite repair"/>
    <property type="evidence" value="ECO:0007669"/>
    <property type="project" value="TreeGrafter"/>
</dbReference>
<reference evidence="10" key="1">
    <citation type="submission" date="2025-08" db="UniProtKB">
        <authorList>
            <consortium name="RefSeq"/>
        </authorList>
    </citation>
    <scope>IDENTIFICATION</scope>
    <source>
        <tissue evidence="10">Whole organism</tissue>
    </source>
</reference>
<dbReference type="InterPro" id="IPR000631">
    <property type="entry name" value="CARKD"/>
</dbReference>
<dbReference type="GO" id="GO:0005524">
    <property type="term" value="F:ATP binding"/>
    <property type="evidence" value="ECO:0007669"/>
    <property type="project" value="UniProtKB-KW"/>
</dbReference>
<keyword evidence="7" id="KW-0597">Phosphoprotein</keyword>
<dbReference type="Proteomes" id="UP000694843">
    <property type="component" value="Unplaced"/>
</dbReference>
<dbReference type="CTD" id="55739"/>
<dbReference type="OMA" id="WRAAYHN"/>
<dbReference type="SUPFAM" id="SSF53613">
    <property type="entry name" value="Ribokinase-like"/>
    <property type="match status" value="1"/>
</dbReference>
<dbReference type="Gene3D" id="3.40.1190.20">
    <property type="match status" value="1"/>
</dbReference>
<feature type="domain" description="YjeF C-terminal" evidence="8">
    <location>
        <begin position="45"/>
        <end position="339"/>
    </location>
</feature>
<evidence type="ECO:0000259" key="8">
    <source>
        <dbReference type="PROSITE" id="PS51383"/>
    </source>
</evidence>
<evidence type="ECO:0000313" key="9">
    <source>
        <dbReference type="Proteomes" id="UP000694843"/>
    </source>
</evidence>
<feature type="binding site" evidence="7">
    <location>
        <position position="145"/>
    </location>
    <ligand>
        <name>(6S)-NADPHX</name>
        <dbReference type="ChEBI" id="CHEBI:64076"/>
    </ligand>
</feature>
<evidence type="ECO:0000256" key="4">
    <source>
        <dbReference type="ARBA" id="ARBA00023027"/>
    </source>
</evidence>
<organism evidence="9 10">
    <name type="scientific">Hyalella azteca</name>
    <name type="common">Amphipod</name>
    <dbReference type="NCBI Taxonomy" id="294128"/>
    <lineage>
        <taxon>Eukaryota</taxon>
        <taxon>Metazoa</taxon>
        <taxon>Ecdysozoa</taxon>
        <taxon>Arthropoda</taxon>
        <taxon>Crustacea</taxon>
        <taxon>Multicrustacea</taxon>
        <taxon>Malacostraca</taxon>
        <taxon>Eumalacostraca</taxon>
        <taxon>Peracarida</taxon>
        <taxon>Amphipoda</taxon>
        <taxon>Senticaudata</taxon>
        <taxon>Talitrida</taxon>
        <taxon>Talitroidea</taxon>
        <taxon>Hyalellidae</taxon>
        <taxon>Hyalella</taxon>
    </lineage>
</organism>
<comment type="catalytic activity">
    <reaction evidence="6 7">
        <text>(6S)-NADPHX + ATP = ADP + phosphate + NADPH + H(+)</text>
        <dbReference type="Rhea" id="RHEA:32231"/>
        <dbReference type="ChEBI" id="CHEBI:15378"/>
        <dbReference type="ChEBI" id="CHEBI:30616"/>
        <dbReference type="ChEBI" id="CHEBI:43474"/>
        <dbReference type="ChEBI" id="CHEBI:57783"/>
        <dbReference type="ChEBI" id="CHEBI:64076"/>
        <dbReference type="ChEBI" id="CHEBI:456216"/>
        <dbReference type="EC" id="4.2.1.93"/>
    </reaction>
</comment>
<feature type="binding site" evidence="7">
    <location>
        <begin position="257"/>
        <end position="266"/>
    </location>
    <ligand>
        <name>ATP</name>
        <dbReference type="ChEBI" id="CHEBI:30616"/>
    </ligand>
</feature>
<comment type="catalytic activity">
    <reaction evidence="7">
        <text>(6S)-NADHX + ATP = ADP + phosphate + NADH + H(+)</text>
        <dbReference type="Rhea" id="RHEA:19017"/>
        <dbReference type="ChEBI" id="CHEBI:15378"/>
        <dbReference type="ChEBI" id="CHEBI:30616"/>
        <dbReference type="ChEBI" id="CHEBI:43474"/>
        <dbReference type="ChEBI" id="CHEBI:57945"/>
        <dbReference type="ChEBI" id="CHEBI:64074"/>
        <dbReference type="ChEBI" id="CHEBI:456216"/>
        <dbReference type="EC" id="4.2.1.93"/>
    </reaction>
</comment>
<evidence type="ECO:0000256" key="7">
    <source>
        <dbReference type="HAMAP-Rule" id="MF_03157"/>
    </source>
</evidence>
<evidence type="ECO:0000256" key="2">
    <source>
        <dbReference type="ARBA" id="ARBA00022840"/>
    </source>
</evidence>
<dbReference type="HAMAP" id="MF_01965">
    <property type="entry name" value="NADHX_dehydratase"/>
    <property type="match status" value="1"/>
</dbReference>
<evidence type="ECO:0000256" key="3">
    <source>
        <dbReference type="ARBA" id="ARBA00022857"/>
    </source>
</evidence>
<dbReference type="Pfam" id="PF01256">
    <property type="entry name" value="Carb_kinase"/>
    <property type="match status" value="1"/>
</dbReference>
<keyword evidence="4 7" id="KW-0520">NAD</keyword>
<sequence>MLVRRLSRALLVNRSFLSSFNSSGRQEGAVDGMDGDGSSPTPQQLLAAVGAIIPPMSPSAHKGQAGRVGVVGGSLEYTGAPYFAATTALRCGADLAHVFCARDAAAPIKAYSPELIVHPALDCPDPMSEISVWLPRLHSLLLGPGLGRRPQIFATLNHIIQDAIDKQIPMVFDADALFYLNDNFDVLKGYRNVILTPNRVEFARLYRSVLKRDLRADDIEVENIEQLAKHLGVTILCKGQTDIIVGDDVILTCNVTGAPRRCGGQGDVLSGATALFYYWAHGTSVACHNTPLPLPAGPLAAWAAAALTRTAMKIAFKNTGRGTLTNDVLSIVPAAFSALFGNK</sequence>
<dbReference type="EC" id="4.2.1.93" evidence="7"/>
<keyword evidence="1 7" id="KW-0547">Nucleotide-binding</keyword>
<dbReference type="PANTHER" id="PTHR12592">
    <property type="entry name" value="ATP-DEPENDENT (S)-NAD(P)H-HYDRATE DEHYDRATASE FAMILY MEMBER"/>
    <property type="match status" value="1"/>
</dbReference>
<dbReference type="InterPro" id="IPR029056">
    <property type="entry name" value="Ribokinase-like"/>
</dbReference>
<dbReference type="AlphaFoldDB" id="A0A8B7PJV2"/>
<accession>A0A8B7PJV2</accession>
<dbReference type="CDD" id="cd01171">
    <property type="entry name" value="YXKO-related"/>
    <property type="match status" value="1"/>
</dbReference>
<dbReference type="PANTHER" id="PTHR12592:SF0">
    <property type="entry name" value="ATP-DEPENDENT (S)-NAD(P)H-HYDRATE DEHYDRATASE"/>
    <property type="match status" value="1"/>
</dbReference>
<dbReference type="PROSITE" id="PS51383">
    <property type="entry name" value="YJEF_C_3"/>
    <property type="match status" value="1"/>
</dbReference>
<comment type="cofactor">
    <cofactor evidence="7">
        <name>Mg(2+)</name>
        <dbReference type="ChEBI" id="CHEBI:18420"/>
    </cofactor>
</comment>
<keyword evidence="9" id="KW-1185">Reference proteome</keyword>